<keyword evidence="9" id="KW-1185">Reference proteome</keyword>
<keyword evidence="3" id="KW-0813">Transport</keyword>
<keyword evidence="4 6" id="KW-1133">Transmembrane helix</keyword>
<evidence type="ECO:0000313" key="8">
    <source>
        <dbReference type="EnsemblPlants" id="AET2Gv20633000.2"/>
    </source>
</evidence>
<proteinExistence type="predicted"/>
<reference evidence="9" key="1">
    <citation type="journal article" date="2014" name="Science">
        <title>Ancient hybridizations among the ancestral genomes of bread wheat.</title>
        <authorList>
            <consortium name="International Wheat Genome Sequencing Consortium,"/>
            <person name="Marcussen T."/>
            <person name="Sandve S.R."/>
            <person name="Heier L."/>
            <person name="Spannagl M."/>
            <person name="Pfeifer M."/>
            <person name="Jakobsen K.S."/>
            <person name="Wulff B.B."/>
            <person name="Steuernagel B."/>
            <person name="Mayer K.F."/>
            <person name="Olsen O.A."/>
        </authorList>
    </citation>
    <scope>NUCLEOTIDE SEQUENCE [LARGE SCALE GENOMIC DNA]</scope>
    <source>
        <strain evidence="9">cv. AL8/78</strain>
    </source>
</reference>
<dbReference type="Gramene" id="AET2Gv20633000.2">
    <property type="protein sequence ID" value="AET2Gv20633000.2"/>
    <property type="gene ID" value="AET2Gv20633000"/>
</dbReference>
<dbReference type="Proteomes" id="UP000015105">
    <property type="component" value="Chromosome 2D"/>
</dbReference>
<dbReference type="PANTHER" id="PTHR22950:SF704">
    <property type="entry name" value="OS07G0231400 PROTEIN"/>
    <property type="match status" value="1"/>
</dbReference>
<evidence type="ECO:0000256" key="6">
    <source>
        <dbReference type="SAM" id="Phobius"/>
    </source>
</evidence>
<keyword evidence="2 6" id="KW-0812">Transmembrane</keyword>
<evidence type="ECO:0000256" key="5">
    <source>
        <dbReference type="ARBA" id="ARBA00023136"/>
    </source>
</evidence>
<name>A0A453BUB1_AEGTS</name>
<evidence type="ECO:0000256" key="4">
    <source>
        <dbReference type="ARBA" id="ARBA00022989"/>
    </source>
</evidence>
<dbReference type="GO" id="GO:0015179">
    <property type="term" value="F:L-amino acid transmembrane transporter activity"/>
    <property type="evidence" value="ECO:0007669"/>
    <property type="project" value="TreeGrafter"/>
</dbReference>
<feature type="domain" description="Amino acid transporter transmembrane" evidence="7">
    <location>
        <begin position="25"/>
        <end position="108"/>
    </location>
</feature>
<accession>A0A453BUB1</accession>
<reference evidence="8" key="3">
    <citation type="journal article" date="2017" name="Nature">
        <title>Genome sequence of the progenitor of the wheat D genome Aegilops tauschii.</title>
        <authorList>
            <person name="Luo M.C."/>
            <person name="Gu Y.Q."/>
            <person name="Puiu D."/>
            <person name="Wang H."/>
            <person name="Twardziok S.O."/>
            <person name="Deal K.R."/>
            <person name="Huo N."/>
            <person name="Zhu T."/>
            <person name="Wang L."/>
            <person name="Wang Y."/>
            <person name="McGuire P.E."/>
            <person name="Liu S."/>
            <person name="Long H."/>
            <person name="Ramasamy R.K."/>
            <person name="Rodriguez J.C."/>
            <person name="Van S.L."/>
            <person name="Yuan L."/>
            <person name="Wang Z."/>
            <person name="Xia Z."/>
            <person name="Xiao L."/>
            <person name="Anderson O.D."/>
            <person name="Ouyang S."/>
            <person name="Liang Y."/>
            <person name="Zimin A.V."/>
            <person name="Pertea G."/>
            <person name="Qi P."/>
            <person name="Bennetzen J.L."/>
            <person name="Dai X."/>
            <person name="Dawson M.W."/>
            <person name="Muller H.G."/>
            <person name="Kugler K."/>
            <person name="Rivarola-Duarte L."/>
            <person name="Spannagl M."/>
            <person name="Mayer K.F.X."/>
            <person name="Lu F.H."/>
            <person name="Bevan M.W."/>
            <person name="Leroy P."/>
            <person name="Li P."/>
            <person name="You F.M."/>
            <person name="Sun Q."/>
            <person name="Liu Z."/>
            <person name="Lyons E."/>
            <person name="Wicker T."/>
            <person name="Salzberg S.L."/>
            <person name="Devos K.M."/>
            <person name="Dvorak J."/>
        </authorList>
    </citation>
    <scope>NUCLEOTIDE SEQUENCE [LARGE SCALE GENOMIC DNA]</scope>
    <source>
        <strain evidence="8">cv. AL8/78</strain>
    </source>
</reference>
<evidence type="ECO:0000256" key="1">
    <source>
        <dbReference type="ARBA" id="ARBA00004141"/>
    </source>
</evidence>
<organism evidence="8 9">
    <name type="scientific">Aegilops tauschii subsp. strangulata</name>
    <name type="common">Goatgrass</name>
    <dbReference type="NCBI Taxonomy" id="200361"/>
    <lineage>
        <taxon>Eukaryota</taxon>
        <taxon>Viridiplantae</taxon>
        <taxon>Streptophyta</taxon>
        <taxon>Embryophyta</taxon>
        <taxon>Tracheophyta</taxon>
        <taxon>Spermatophyta</taxon>
        <taxon>Magnoliopsida</taxon>
        <taxon>Liliopsida</taxon>
        <taxon>Poales</taxon>
        <taxon>Poaceae</taxon>
        <taxon>BOP clade</taxon>
        <taxon>Pooideae</taxon>
        <taxon>Triticodae</taxon>
        <taxon>Triticeae</taxon>
        <taxon>Triticinae</taxon>
        <taxon>Aegilops</taxon>
    </lineage>
</organism>
<dbReference type="EnsemblPlants" id="AET2Gv20633000.2">
    <property type="protein sequence ID" value="AET2Gv20633000.2"/>
    <property type="gene ID" value="AET2Gv20633000"/>
</dbReference>
<comment type="subcellular location">
    <subcellularLocation>
        <location evidence="1">Membrane</location>
        <topology evidence="1">Multi-pass membrane protein</topology>
    </subcellularLocation>
</comment>
<dbReference type="AlphaFoldDB" id="A0A453BUB1"/>
<sequence length="252" mass="27853">MAEAKGAAAPLLAREDGRRRGGGGGATWAQTLGNVVVSIVGTGVLGLPYAFRAAGWVAGSLGVAAAGFATLYCMLLLVDCKDKLQEEETDEPKNYTYGDFGEKCFGTIGWPMHCTSIHIPSYDAPDPRDCGGKAQIKWMLPEALPRCSWCRMARPALEPHHHGDYFNCDGILHTCIWVLRLLCWVHSLCAALLCATYLLPPQHRRIVNEHMEKNAGLRLPSLWPWFCWLWNIHCSLVTLTDEVMTKCPRSAN</sequence>
<evidence type="ECO:0000259" key="7">
    <source>
        <dbReference type="Pfam" id="PF01490"/>
    </source>
</evidence>
<protein>
    <recommendedName>
        <fullName evidence="7">Amino acid transporter transmembrane domain-containing protein</fullName>
    </recommendedName>
</protein>
<feature type="transmembrane region" description="Helical" evidence="6">
    <location>
        <begin position="28"/>
        <end position="51"/>
    </location>
</feature>
<dbReference type="PANTHER" id="PTHR22950">
    <property type="entry name" value="AMINO ACID TRANSPORTER"/>
    <property type="match status" value="1"/>
</dbReference>
<keyword evidence="3" id="KW-0029">Amino-acid transport</keyword>
<dbReference type="InterPro" id="IPR013057">
    <property type="entry name" value="AA_transpt_TM"/>
</dbReference>
<feature type="transmembrane region" description="Helical" evidence="6">
    <location>
        <begin position="181"/>
        <end position="200"/>
    </location>
</feature>
<feature type="transmembrane region" description="Helical" evidence="6">
    <location>
        <begin position="57"/>
        <end position="78"/>
    </location>
</feature>
<evidence type="ECO:0000256" key="3">
    <source>
        <dbReference type="ARBA" id="ARBA00022970"/>
    </source>
</evidence>
<reference evidence="8" key="4">
    <citation type="submission" date="2019-03" db="UniProtKB">
        <authorList>
            <consortium name="EnsemblPlants"/>
        </authorList>
    </citation>
    <scope>IDENTIFICATION</scope>
</reference>
<reference evidence="9" key="2">
    <citation type="journal article" date="2017" name="Nat. Plants">
        <title>The Aegilops tauschii genome reveals multiple impacts of transposons.</title>
        <authorList>
            <person name="Zhao G."/>
            <person name="Zou C."/>
            <person name="Li K."/>
            <person name="Wang K."/>
            <person name="Li T."/>
            <person name="Gao L."/>
            <person name="Zhang X."/>
            <person name="Wang H."/>
            <person name="Yang Z."/>
            <person name="Liu X."/>
            <person name="Jiang W."/>
            <person name="Mao L."/>
            <person name="Kong X."/>
            <person name="Jiao Y."/>
            <person name="Jia J."/>
        </authorList>
    </citation>
    <scope>NUCLEOTIDE SEQUENCE [LARGE SCALE GENOMIC DNA]</scope>
    <source>
        <strain evidence="9">cv. AL8/78</strain>
    </source>
</reference>
<dbReference type="GO" id="GO:0005774">
    <property type="term" value="C:vacuolar membrane"/>
    <property type="evidence" value="ECO:0007669"/>
    <property type="project" value="TreeGrafter"/>
</dbReference>
<evidence type="ECO:0000256" key="2">
    <source>
        <dbReference type="ARBA" id="ARBA00022692"/>
    </source>
</evidence>
<reference evidence="8" key="5">
    <citation type="journal article" date="2021" name="G3 (Bethesda)">
        <title>Aegilops tauschii genome assembly Aet v5.0 features greater sequence contiguity and improved annotation.</title>
        <authorList>
            <person name="Wang L."/>
            <person name="Zhu T."/>
            <person name="Rodriguez J.C."/>
            <person name="Deal K.R."/>
            <person name="Dubcovsky J."/>
            <person name="McGuire P.E."/>
            <person name="Lux T."/>
            <person name="Spannagl M."/>
            <person name="Mayer K.F.X."/>
            <person name="Baldrich P."/>
            <person name="Meyers B.C."/>
            <person name="Huo N."/>
            <person name="Gu Y.Q."/>
            <person name="Zhou H."/>
            <person name="Devos K.M."/>
            <person name="Bennetzen J.L."/>
            <person name="Unver T."/>
            <person name="Budak H."/>
            <person name="Gulick P.J."/>
            <person name="Galiba G."/>
            <person name="Kalapos B."/>
            <person name="Nelson D.R."/>
            <person name="Li P."/>
            <person name="You F.M."/>
            <person name="Luo M.C."/>
            <person name="Dvorak J."/>
        </authorList>
    </citation>
    <scope>NUCLEOTIDE SEQUENCE [LARGE SCALE GENOMIC DNA]</scope>
    <source>
        <strain evidence="8">cv. AL8/78</strain>
    </source>
</reference>
<keyword evidence="5 6" id="KW-0472">Membrane</keyword>
<evidence type="ECO:0000313" key="9">
    <source>
        <dbReference type="Proteomes" id="UP000015105"/>
    </source>
</evidence>
<dbReference type="Pfam" id="PF01490">
    <property type="entry name" value="Aa_trans"/>
    <property type="match status" value="1"/>
</dbReference>